<dbReference type="GO" id="GO:0004129">
    <property type="term" value="F:cytochrome-c oxidase activity"/>
    <property type="evidence" value="ECO:0007669"/>
    <property type="project" value="InterPro"/>
</dbReference>
<evidence type="ECO:0000313" key="6">
    <source>
        <dbReference type="Proteomes" id="UP000538666"/>
    </source>
</evidence>
<keyword evidence="3" id="KW-0186">Copper</keyword>
<dbReference type="GO" id="GO:0030313">
    <property type="term" value="C:cell envelope"/>
    <property type="evidence" value="ECO:0007669"/>
    <property type="project" value="UniProtKB-SubCell"/>
</dbReference>
<evidence type="ECO:0000256" key="2">
    <source>
        <dbReference type="ARBA" id="ARBA00022723"/>
    </source>
</evidence>
<gene>
    <name evidence="5" type="ORF">HNQ77_002884</name>
</gene>
<evidence type="ECO:0000259" key="4">
    <source>
        <dbReference type="PROSITE" id="PS50857"/>
    </source>
</evidence>
<comment type="subcellular location">
    <subcellularLocation>
        <location evidence="1">Cell envelope</location>
    </subcellularLocation>
</comment>
<name>A0A841K2R7_9BACT</name>
<dbReference type="InterPro" id="IPR002429">
    <property type="entry name" value="CcO_II-like_C"/>
</dbReference>
<accession>A0A841K2R7</accession>
<dbReference type="PANTHER" id="PTHR42838:SF2">
    <property type="entry name" value="NITROUS-OXIDE REDUCTASE"/>
    <property type="match status" value="1"/>
</dbReference>
<keyword evidence="6" id="KW-1185">Reference proteome</keyword>
<dbReference type="GO" id="GO:0016020">
    <property type="term" value="C:membrane"/>
    <property type="evidence" value="ECO:0007669"/>
    <property type="project" value="InterPro"/>
</dbReference>
<evidence type="ECO:0000256" key="3">
    <source>
        <dbReference type="ARBA" id="ARBA00023008"/>
    </source>
</evidence>
<dbReference type="GO" id="GO:0005507">
    <property type="term" value="F:copper ion binding"/>
    <property type="evidence" value="ECO:0007669"/>
    <property type="project" value="InterPro"/>
</dbReference>
<dbReference type="SUPFAM" id="SSF49503">
    <property type="entry name" value="Cupredoxins"/>
    <property type="match status" value="1"/>
</dbReference>
<dbReference type="Pfam" id="PF00116">
    <property type="entry name" value="COX2"/>
    <property type="match status" value="1"/>
</dbReference>
<dbReference type="PROSITE" id="PS00078">
    <property type="entry name" value="COX2"/>
    <property type="match status" value="1"/>
</dbReference>
<dbReference type="EMBL" id="JACHEK010000005">
    <property type="protein sequence ID" value="MBB6144928.1"/>
    <property type="molecule type" value="Genomic_DNA"/>
</dbReference>
<dbReference type="Gene3D" id="2.60.40.420">
    <property type="entry name" value="Cupredoxins - blue copper proteins"/>
    <property type="match status" value="1"/>
</dbReference>
<reference evidence="5 6" key="1">
    <citation type="submission" date="2020-08" db="EMBL/GenBank/DDBJ databases">
        <title>Genomic Encyclopedia of Type Strains, Phase IV (KMG-IV): sequencing the most valuable type-strain genomes for metagenomic binning, comparative biology and taxonomic classification.</title>
        <authorList>
            <person name="Goeker M."/>
        </authorList>
    </citation>
    <scope>NUCLEOTIDE SEQUENCE [LARGE SCALE GENOMIC DNA]</scope>
    <source>
        <strain evidence="5 6">DSM 103733</strain>
    </source>
</reference>
<dbReference type="PRINTS" id="PR01166">
    <property type="entry name" value="CYCOXIDASEII"/>
</dbReference>
<feature type="domain" description="Cytochrome oxidase subunit II copper A binding" evidence="4">
    <location>
        <begin position="1"/>
        <end position="91"/>
    </location>
</feature>
<dbReference type="InterPro" id="IPR001505">
    <property type="entry name" value="Copper_CuA"/>
</dbReference>
<dbReference type="InterPro" id="IPR051403">
    <property type="entry name" value="NosZ/Cyto_c_oxidase_sub2"/>
</dbReference>
<dbReference type="PANTHER" id="PTHR42838">
    <property type="entry name" value="CYTOCHROME C OXIDASE SUBUNIT II"/>
    <property type="match status" value="1"/>
</dbReference>
<sequence length="91" mass="9680">MKKWTIEPNRIEVPQGGEVELVVTTTDVEHGIAIPGLDIREPVQPGKETVIRFKANTAGTYPMSCSILCGTGHKQMTGVIVVTAAVPAASH</sequence>
<evidence type="ECO:0000313" key="5">
    <source>
        <dbReference type="EMBL" id="MBB6144928.1"/>
    </source>
</evidence>
<organism evidence="5 6">
    <name type="scientific">Silvibacterium bohemicum</name>
    <dbReference type="NCBI Taxonomy" id="1577686"/>
    <lineage>
        <taxon>Bacteria</taxon>
        <taxon>Pseudomonadati</taxon>
        <taxon>Acidobacteriota</taxon>
        <taxon>Terriglobia</taxon>
        <taxon>Terriglobales</taxon>
        <taxon>Acidobacteriaceae</taxon>
        <taxon>Silvibacterium</taxon>
    </lineage>
</organism>
<proteinExistence type="predicted"/>
<dbReference type="InterPro" id="IPR008972">
    <property type="entry name" value="Cupredoxin"/>
</dbReference>
<protein>
    <submittedName>
        <fullName evidence="5">Cytochrome c oxidase subunit 2</fullName>
    </submittedName>
</protein>
<keyword evidence="2" id="KW-0479">Metal-binding</keyword>
<comment type="caution">
    <text evidence="5">The sequence shown here is derived from an EMBL/GenBank/DDBJ whole genome shotgun (WGS) entry which is preliminary data.</text>
</comment>
<dbReference type="PROSITE" id="PS50857">
    <property type="entry name" value="COX2_CUA"/>
    <property type="match status" value="1"/>
</dbReference>
<dbReference type="Proteomes" id="UP000538666">
    <property type="component" value="Unassembled WGS sequence"/>
</dbReference>
<evidence type="ECO:0000256" key="1">
    <source>
        <dbReference type="ARBA" id="ARBA00004196"/>
    </source>
</evidence>
<dbReference type="AlphaFoldDB" id="A0A841K2R7"/>